<evidence type="ECO:0000256" key="3">
    <source>
        <dbReference type="SAM" id="MobiDB-lite"/>
    </source>
</evidence>
<dbReference type="PANTHER" id="PTHR13489">
    <property type="entry name" value="MINI-CHROMOSOME MAINTENANCE COMPLEX-BINDING PROTEIN"/>
    <property type="match status" value="1"/>
</dbReference>
<comment type="subcellular location">
    <subcellularLocation>
        <location evidence="1">Nucleus</location>
    </subcellularLocation>
</comment>
<accession>A0A024U8C4</accession>
<protein>
    <recommendedName>
        <fullName evidence="5">Mini-chromosome maintenance complex-binding protein</fullName>
    </recommendedName>
</protein>
<feature type="compositionally biased region" description="Basic and acidic residues" evidence="3">
    <location>
        <begin position="98"/>
        <end position="115"/>
    </location>
</feature>
<dbReference type="GO" id="GO:0003682">
    <property type="term" value="F:chromatin binding"/>
    <property type="evidence" value="ECO:0007669"/>
    <property type="project" value="TreeGrafter"/>
</dbReference>
<dbReference type="RefSeq" id="XP_008869119.1">
    <property type="nucleotide sequence ID" value="XM_008870897.1"/>
</dbReference>
<gene>
    <name evidence="4" type="ORF">H310_06010</name>
</gene>
<evidence type="ECO:0000256" key="1">
    <source>
        <dbReference type="ARBA" id="ARBA00004123"/>
    </source>
</evidence>
<dbReference type="InterPro" id="IPR019140">
    <property type="entry name" value="MCM_complex-bd"/>
</dbReference>
<dbReference type="VEuPathDB" id="FungiDB:H310_06010"/>
<name>A0A024U8C4_9STRA</name>
<evidence type="ECO:0000313" key="4">
    <source>
        <dbReference type="EMBL" id="ETW02514.1"/>
    </source>
</evidence>
<proteinExistence type="predicted"/>
<evidence type="ECO:0008006" key="5">
    <source>
        <dbReference type="Google" id="ProtNLM"/>
    </source>
</evidence>
<evidence type="ECO:0000256" key="2">
    <source>
        <dbReference type="ARBA" id="ARBA00023242"/>
    </source>
</evidence>
<dbReference type="OrthoDB" id="329666at2759"/>
<dbReference type="STRING" id="157072.A0A024U8C4"/>
<sequence length="524" mass="58416">MATRPVLLTQALLDAGKIPHGSQVRWLGLVRDVGQPQLMVDPADESAYIETTSHRCEVIPGHAAWLHEKHALVPSVPASTLSIERMAGTSVLGKKKRHDLDNDVQDDPRPRPAAVKDKTATTINFAKPTFQVMVRAYQGVQYKVNHLYEFVGELDLTPQALDDLEMEWQGEDATASKDNAKLLEFIPTLHVKDASERDYFGYAMSHCGLGESFPGDGKNNVRIEWCLQQWKALGYPFSVEEMRQSIVDYLATFLQGDVIAADFILLCLLSRVYQRSQATTPFGHFAVNLMFPNANSAAVASACAQLVKAIHGIVPIATTLNLTLESLNSASFFPRKDYTIDYLHSGLLQLPEGSAVVVDESNMITGQLSDRGTRNIQSLMSLVENQTLTYDFQFYHTEFQQDVKFITLSKSKSILPTAVHIRHEGKQGNTSSSIASEDLLQCFRLYIAVFRSLDVELGNDGAQTAEQWYVEERKVDKSIRADDLHRLVRVARLVALSFGTSVVTSDAWRHALELDKTCQQRGRS</sequence>
<keyword evidence="2" id="KW-0539">Nucleus</keyword>
<dbReference type="GO" id="GO:0006261">
    <property type="term" value="P:DNA-templated DNA replication"/>
    <property type="evidence" value="ECO:0007669"/>
    <property type="project" value="TreeGrafter"/>
</dbReference>
<dbReference type="AlphaFoldDB" id="A0A024U8C4"/>
<dbReference type="GO" id="GO:0005634">
    <property type="term" value="C:nucleus"/>
    <property type="evidence" value="ECO:0007669"/>
    <property type="project" value="UniProtKB-SubCell"/>
</dbReference>
<feature type="region of interest" description="Disordered" evidence="3">
    <location>
        <begin position="92"/>
        <end position="115"/>
    </location>
</feature>
<dbReference type="PANTHER" id="PTHR13489:SF0">
    <property type="entry name" value="MINI-CHROMOSOME MAINTENANCE COMPLEX-BINDING PROTEIN"/>
    <property type="match status" value="1"/>
</dbReference>
<reference evidence="4" key="1">
    <citation type="submission" date="2013-12" db="EMBL/GenBank/DDBJ databases">
        <title>The Genome Sequence of Aphanomyces invadans NJM9701.</title>
        <authorList>
            <consortium name="The Broad Institute Genomics Platform"/>
            <person name="Russ C."/>
            <person name="Tyler B."/>
            <person name="van West P."/>
            <person name="Dieguez-Uribeondo J."/>
            <person name="Young S.K."/>
            <person name="Zeng Q."/>
            <person name="Gargeya S."/>
            <person name="Fitzgerald M."/>
            <person name="Abouelleil A."/>
            <person name="Alvarado L."/>
            <person name="Chapman S.B."/>
            <person name="Gainer-Dewar J."/>
            <person name="Goldberg J."/>
            <person name="Griggs A."/>
            <person name="Gujja S."/>
            <person name="Hansen M."/>
            <person name="Howarth C."/>
            <person name="Imamovic A."/>
            <person name="Ireland A."/>
            <person name="Larimer J."/>
            <person name="McCowan C."/>
            <person name="Murphy C."/>
            <person name="Pearson M."/>
            <person name="Poon T.W."/>
            <person name="Priest M."/>
            <person name="Roberts A."/>
            <person name="Saif S."/>
            <person name="Shea T."/>
            <person name="Sykes S."/>
            <person name="Wortman J."/>
            <person name="Nusbaum C."/>
            <person name="Birren B."/>
        </authorList>
    </citation>
    <scope>NUCLEOTIDE SEQUENCE [LARGE SCALE GENOMIC DNA]</scope>
    <source>
        <strain evidence="4">NJM9701</strain>
    </source>
</reference>
<dbReference type="eggNOG" id="KOG2545">
    <property type="taxonomic scope" value="Eukaryota"/>
</dbReference>
<dbReference type="EMBL" id="KI913961">
    <property type="protein sequence ID" value="ETW02514.1"/>
    <property type="molecule type" value="Genomic_DNA"/>
</dbReference>
<organism evidence="4">
    <name type="scientific">Aphanomyces invadans</name>
    <dbReference type="NCBI Taxonomy" id="157072"/>
    <lineage>
        <taxon>Eukaryota</taxon>
        <taxon>Sar</taxon>
        <taxon>Stramenopiles</taxon>
        <taxon>Oomycota</taxon>
        <taxon>Saprolegniomycetes</taxon>
        <taxon>Saprolegniales</taxon>
        <taxon>Verrucalvaceae</taxon>
        <taxon>Aphanomyces</taxon>
    </lineage>
</organism>
<dbReference type="GeneID" id="20083060"/>
<dbReference type="Pfam" id="PF09739">
    <property type="entry name" value="MCM_bind"/>
    <property type="match status" value="1"/>
</dbReference>